<gene>
    <name evidence="3" type="ORF">LMG31841_02346</name>
</gene>
<evidence type="ECO:0000313" key="3">
    <source>
        <dbReference type="EMBL" id="CAG4896689.1"/>
    </source>
</evidence>
<evidence type="ECO:0000313" key="4">
    <source>
        <dbReference type="Proteomes" id="UP000789704"/>
    </source>
</evidence>
<sequence length="313" mass="35465">MNLNDASSSNADRILIKQAMLNRDPAWRLPRPQTWRVITDITVDWMVIALSVWATYRIGWAASVFALVVIGNRQRALGNLLHEAGHGNLSAHRETNDALAHFLLAPPLLNSLSVYREQHAHHHAWLGHPERDPDLLPQVVFEGGHWYHAYLYHLATFSIFRGSIMGHLAVGNLTHCQRFAIFTWWIVVGLPIAKANPHFALMFCVLWFGARATVFHAITTFREMTDHYGLKPGGTFNFTREIPDHGLLSVLLHPHHNGYHLTHHLFPTIPYHQLPRLHARLMKLSDYKDRALVCHGYLKGSSSSVAGWGANHG</sequence>
<keyword evidence="1" id="KW-0812">Transmembrane</keyword>
<protein>
    <recommendedName>
        <fullName evidence="2">Fatty acid desaturase domain-containing protein</fullName>
    </recommendedName>
</protein>
<evidence type="ECO:0000256" key="1">
    <source>
        <dbReference type="SAM" id="Phobius"/>
    </source>
</evidence>
<keyword evidence="1" id="KW-0472">Membrane</keyword>
<accession>A0A9N8RWC7</accession>
<comment type="caution">
    <text evidence="3">The sequence shown here is derived from an EMBL/GenBank/DDBJ whole genome shotgun (WGS) entry which is preliminary data.</text>
</comment>
<dbReference type="Pfam" id="PF00487">
    <property type="entry name" value="FA_desaturase"/>
    <property type="match status" value="1"/>
</dbReference>
<organism evidence="3 4">
    <name type="scientific">Paraburkholderia saeva</name>
    <dbReference type="NCBI Taxonomy" id="2777537"/>
    <lineage>
        <taxon>Bacteria</taxon>
        <taxon>Pseudomonadati</taxon>
        <taxon>Pseudomonadota</taxon>
        <taxon>Betaproteobacteria</taxon>
        <taxon>Burkholderiales</taxon>
        <taxon>Burkholderiaceae</taxon>
        <taxon>Paraburkholderia</taxon>
    </lineage>
</organism>
<keyword evidence="1" id="KW-1133">Transmembrane helix</keyword>
<dbReference type="GO" id="GO:0006629">
    <property type="term" value="P:lipid metabolic process"/>
    <property type="evidence" value="ECO:0007669"/>
    <property type="project" value="InterPro"/>
</dbReference>
<evidence type="ECO:0000259" key="2">
    <source>
        <dbReference type="Pfam" id="PF00487"/>
    </source>
</evidence>
<feature type="transmembrane region" description="Helical" evidence="1">
    <location>
        <begin position="45"/>
        <end position="70"/>
    </location>
</feature>
<reference evidence="3" key="1">
    <citation type="submission" date="2021-04" db="EMBL/GenBank/DDBJ databases">
        <authorList>
            <person name="Vanwijnsberghe S."/>
        </authorList>
    </citation>
    <scope>NUCLEOTIDE SEQUENCE</scope>
    <source>
        <strain evidence="3">LMG 31841</strain>
    </source>
</reference>
<dbReference type="RefSeq" id="WP_228876653.1">
    <property type="nucleotide sequence ID" value="NZ_CAJQZC010000004.1"/>
</dbReference>
<dbReference type="InterPro" id="IPR005804">
    <property type="entry name" value="FA_desaturase_dom"/>
</dbReference>
<name>A0A9N8RWC7_9BURK</name>
<dbReference type="Proteomes" id="UP000789704">
    <property type="component" value="Unassembled WGS sequence"/>
</dbReference>
<dbReference type="EMBL" id="CAJQZC010000004">
    <property type="protein sequence ID" value="CAG4896689.1"/>
    <property type="molecule type" value="Genomic_DNA"/>
</dbReference>
<feature type="domain" description="Fatty acid desaturase" evidence="2">
    <location>
        <begin position="59"/>
        <end position="287"/>
    </location>
</feature>
<proteinExistence type="predicted"/>
<dbReference type="AlphaFoldDB" id="A0A9N8RWC7"/>
<keyword evidence="4" id="KW-1185">Reference proteome</keyword>